<evidence type="ECO:0000313" key="3">
    <source>
        <dbReference type="EMBL" id="WOG85174.1"/>
    </source>
</evidence>
<keyword evidence="4" id="KW-1185">Reference proteome</keyword>
<name>A0AAF0W8J6_DAUCS</name>
<dbReference type="Gene3D" id="1.10.287.1490">
    <property type="match status" value="1"/>
</dbReference>
<feature type="compositionally biased region" description="Polar residues" evidence="2">
    <location>
        <begin position="25"/>
        <end position="40"/>
    </location>
</feature>
<dbReference type="AlphaFoldDB" id="A0AAF0W8J6"/>
<keyword evidence="1" id="KW-0175">Coiled coil</keyword>
<organism evidence="3 4">
    <name type="scientific">Daucus carota subsp. sativus</name>
    <name type="common">Carrot</name>
    <dbReference type="NCBI Taxonomy" id="79200"/>
    <lineage>
        <taxon>Eukaryota</taxon>
        <taxon>Viridiplantae</taxon>
        <taxon>Streptophyta</taxon>
        <taxon>Embryophyta</taxon>
        <taxon>Tracheophyta</taxon>
        <taxon>Spermatophyta</taxon>
        <taxon>Magnoliopsida</taxon>
        <taxon>eudicotyledons</taxon>
        <taxon>Gunneridae</taxon>
        <taxon>Pentapetalae</taxon>
        <taxon>asterids</taxon>
        <taxon>campanulids</taxon>
        <taxon>Apiales</taxon>
        <taxon>Apiaceae</taxon>
        <taxon>Apioideae</taxon>
        <taxon>Scandiceae</taxon>
        <taxon>Daucinae</taxon>
        <taxon>Daucus</taxon>
        <taxon>Daucus sect. Daucus</taxon>
    </lineage>
</organism>
<evidence type="ECO:0000256" key="1">
    <source>
        <dbReference type="SAM" id="Coils"/>
    </source>
</evidence>
<evidence type="ECO:0000256" key="2">
    <source>
        <dbReference type="SAM" id="MobiDB-lite"/>
    </source>
</evidence>
<reference evidence="3" key="1">
    <citation type="journal article" date="2016" name="Nat. Genet.">
        <title>A high-quality carrot genome assembly provides new insights into carotenoid accumulation and asterid genome evolution.</title>
        <authorList>
            <person name="Iorizzo M."/>
            <person name="Ellison S."/>
            <person name="Senalik D."/>
            <person name="Zeng P."/>
            <person name="Satapoomin P."/>
            <person name="Huang J."/>
            <person name="Bowman M."/>
            <person name="Iovene M."/>
            <person name="Sanseverino W."/>
            <person name="Cavagnaro P."/>
            <person name="Yildiz M."/>
            <person name="Macko-Podgorni A."/>
            <person name="Moranska E."/>
            <person name="Grzebelus E."/>
            <person name="Grzebelus D."/>
            <person name="Ashrafi H."/>
            <person name="Zheng Z."/>
            <person name="Cheng S."/>
            <person name="Spooner D."/>
            <person name="Van Deynze A."/>
            <person name="Simon P."/>
        </authorList>
    </citation>
    <scope>NUCLEOTIDE SEQUENCE</scope>
    <source>
        <tissue evidence="3">Leaf</tissue>
    </source>
</reference>
<feature type="compositionally biased region" description="Polar residues" evidence="2">
    <location>
        <begin position="361"/>
        <end position="375"/>
    </location>
</feature>
<evidence type="ECO:0000313" key="4">
    <source>
        <dbReference type="Proteomes" id="UP000077755"/>
    </source>
</evidence>
<dbReference type="EMBL" id="CP093343">
    <property type="protein sequence ID" value="WOG85174.1"/>
    <property type="molecule type" value="Genomic_DNA"/>
</dbReference>
<feature type="region of interest" description="Disordered" evidence="2">
    <location>
        <begin position="361"/>
        <end position="383"/>
    </location>
</feature>
<accession>A0AAF0W8J6</accession>
<sequence length="383" mass="43051">MSSRKLQESDETANVRRSARLRQSPVVTTYASDSSESQEQVPRKHPIGRCSKKKLKSFAFQQDQQLQEPTLVTNGCEMALGETRDGIPVVEIPSSPEEEKPKCDFRVLRKHALKPKSPEEILPEDRQHLVNAASVLKSQLVARLTSSADNLKTEDMVNLASRCYIALRELGDDYISFSSQVNKLITQHQEVESAAKDIENQNDGDLKARYIQQVQFLSEVTEKLFSLQDKLSRSKTQAELLMFKKEELTALLLMLTEELSEEEERVKTLTEERDQFKESHSEIKSGLEKLGAEKNEASVAFKAINARYNTAKEEFERISKHLLCSIRRPSRPSLVGFSRSSQATKPSTTSFFAKLATPPSTGLFQTNKHTENQASAPAIGASF</sequence>
<feature type="coiled-coil region" evidence="1">
    <location>
        <begin position="245"/>
        <end position="279"/>
    </location>
</feature>
<gene>
    <name evidence="3" type="ORF">DCAR_0104362</name>
</gene>
<proteinExistence type="predicted"/>
<reference evidence="3" key="2">
    <citation type="submission" date="2022-03" db="EMBL/GenBank/DDBJ databases">
        <title>Draft title - Genomic analysis of global carrot germplasm unveils the trajectory of domestication and the origin of high carotenoid orange carrot.</title>
        <authorList>
            <person name="Iorizzo M."/>
            <person name="Ellison S."/>
            <person name="Senalik D."/>
            <person name="Macko-Podgorni A."/>
            <person name="Grzebelus D."/>
            <person name="Bostan H."/>
            <person name="Rolling W."/>
            <person name="Curaba J."/>
            <person name="Simon P."/>
        </authorList>
    </citation>
    <scope>NUCLEOTIDE SEQUENCE</scope>
    <source>
        <tissue evidence="3">Leaf</tissue>
    </source>
</reference>
<feature type="region of interest" description="Disordered" evidence="2">
    <location>
        <begin position="1"/>
        <end position="49"/>
    </location>
</feature>
<dbReference type="Proteomes" id="UP000077755">
    <property type="component" value="Chromosome 1"/>
</dbReference>
<dbReference type="KEGG" id="dcr:108215042"/>
<protein>
    <submittedName>
        <fullName evidence="3">Uncharacterized protein</fullName>
    </submittedName>
</protein>